<reference evidence="1" key="1">
    <citation type="submission" date="2016-11" db="EMBL/GenBank/DDBJ databases">
        <title>The genome of Nicotiana attenuata.</title>
        <authorList>
            <person name="Xu S."/>
            <person name="Brockmoeller T."/>
            <person name="Gaquerel E."/>
            <person name="Navarro A."/>
            <person name="Kuhl H."/>
            <person name="Gase K."/>
            <person name="Ling Z."/>
            <person name="Zhou W."/>
            <person name="Kreitzer C."/>
            <person name="Stanke M."/>
            <person name="Tang H."/>
            <person name="Lyons E."/>
            <person name="Pandey P."/>
            <person name="Pandey S.P."/>
            <person name="Timmermann B."/>
            <person name="Baldwin I.T."/>
        </authorList>
    </citation>
    <scope>NUCLEOTIDE SEQUENCE [LARGE SCALE GENOMIC DNA]</scope>
    <source>
        <strain evidence="1">UT</strain>
    </source>
</reference>
<evidence type="ECO:0008006" key="3">
    <source>
        <dbReference type="Google" id="ProtNLM"/>
    </source>
</evidence>
<dbReference type="EMBL" id="MJEQ01037190">
    <property type="protein sequence ID" value="OIS99422.1"/>
    <property type="molecule type" value="Genomic_DNA"/>
</dbReference>
<evidence type="ECO:0000313" key="2">
    <source>
        <dbReference type="Proteomes" id="UP000187609"/>
    </source>
</evidence>
<dbReference type="CDD" id="cd00303">
    <property type="entry name" value="retropepsin_like"/>
    <property type="match status" value="1"/>
</dbReference>
<dbReference type="AlphaFoldDB" id="A0A1J6INX3"/>
<dbReference type="Proteomes" id="UP000187609">
    <property type="component" value="Unassembled WGS sequence"/>
</dbReference>
<evidence type="ECO:0000313" key="1">
    <source>
        <dbReference type="EMBL" id="OIS99422.1"/>
    </source>
</evidence>
<keyword evidence="2" id="KW-1185">Reference proteome</keyword>
<proteinExistence type="predicted"/>
<organism evidence="1 2">
    <name type="scientific">Nicotiana attenuata</name>
    <name type="common">Coyote tobacco</name>
    <dbReference type="NCBI Taxonomy" id="49451"/>
    <lineage>
        <taxon>Eukaryota</taxon>
        <taxon>Viridiplantae</taxon>
        <taxon>Streptophyta</taxon>
        <taxon>Embryophyta</taxon>
        <taxon>Tracheophyta</taxon>
        <taxon>Spermatophyta</taxon>
        <taxon>Magnoliopsida</taxon>
        <taxon>eudicotyledons</taxon>
        <taxon>Gunneridae</taxon>
        <taxon>Pentapetalae</taxon>
        <taxon>asterids</taxon>
        <taxon>lamiids</taxon>
        <taxon>Solanales</taxon>
        <taxon>Solanaceae</taxon>
        <taxon>Nicotianoideae</taxon>
        <taxon>Nicotianeae</taxon>
        <taxon>Nicotiana</taxon>
    </lineage>
</organism>
<comment type="caution">
    <text evidence="1">The sequence shown here is derived from an EMBL/GenBank/DDBJ whole genome shotgun (WGS) entry which is preliminary data.</text>
</comment>
<protein>
    <recommendedName>
        <fullName evidence="3">Gag-pol polyprotein</fullName>
    </recommendedName>
</protein>
<dbReference type="Gene3D" id="2.40.70.10">
    <property type="entry name" value="Acid Proteases"/>
    <property type="match status" value="1"/>
</dbReference>
<name>A0A1J6INX3_NICAT</name>
<dbReference type="Gramene" id="OIS99422">
    <property type="protein sequence ID" value="OIS99422"/>
    <property type="gene ID" value="A4A49_13928"/>
</dbReference>
<dbReference type="OMA" id="ANSECVP"/>
<dbReference type="InterPro" id="IPR021109">
    <property type="entry name" value="Peptidase_aspartic_dom_sf"/>
</dbReference>
<sequence>MMDGKCVEAKLRNLFQEAQAEAEAKVAASEARTDAKFQQLSQQIEALIRTTTWLVDLSRLDVEMHNPSNLVQAMSLARAFEKKIQISSTTQRGYGSTSTGSVKVAGTAVTPSAKTSASSYPFVKRLTRTEMAARRAKGLCYNYDDPYVAGHQCKKLFWLEIEYGESKDITTDNEEPAISLHAITGKQHANTIQLQVVVDMKLLLSLVDSGSTHNFISSTATQRLGLPIHHQENLNVSEANGEKISKLGIFKGV</sequence>
<accession>A0A1J6INX3</accession>
<gene>
    <name evidence="1" type="ORF">A4A49_13928</name>
</gene>